<reference evidence="16 17" key="1">
    <citation type="submission" date="2013-03" db="EMBL/GenBank/DDBJ databases">
        <title>The Genome Sequence of Exophiala aquamarina CBS 119918.</title>
        <authorList>
            <consortium name="The Broad Institute Genomics Platform"/>
            <person name="Cuomo C."/>
            <person name="de Hoog S."/>
            <person name="Gorbushina A."/>
            <person name="Walker B."/>
            <person name="Young S.K."/>
            <person name="Zeng Q."/>
            <person name="Gargeya S."/>
            <person name="Fitzgerald M."/>
            <person name="Haas B."/>
            <person name="Abouelleil A."/>
            <person name="Allen A.W."/>
            <person name="Alvarado L."/>
            <person name="Arachchi H.M."/>
            <person name="Berlin A.M."/>
            <person name="Chapman S.B."/>
            <person name="Gainer-Dewar J."/>
            <person name="Goldberg J."/>
            <person name="Griggs A."/>
            <person name="Gujja S."/>
            <person name="Hansen M."/>
            <person name="Howarth C."/>
            <person name="Imamovic A."/>
            <person name="Ireland A."/>
            <person name="Larimer J."/>
            <person name="McCowan C."/>
            <person name="Murphy C."/>
            <person name="Pearson M."/>
            <person name="Poon T.W."/>
            <person name="Priest M."/>
            <person name="Roberts A."/>
            <person name="Saif S."/>
            <person name="Shea T."/>
            <person name="Sisk P."/>
            <person name="Sykes S."/>
            <person name="Wortman J."/>
            <person name="Nusbaum C."/>
            <person name="Birren B."/>
        </authorList>
    </citation>
    <scope>NUCLEOTIDE SEQUENCE [LARGE SCALE GENOMIC DNA]</scope>
    <source>
        <strain evidence="16 17">CBS 119918</strain>
    </source>
</reference>
<dbReference type="InterPro" id="IPR036462">
    <property type="entry name" value="Fumarylacetoacetase_N_sf"/>
</dbReference>
<comment type="pathway">
    <text evidence="1 13">Amino-acid degradation; L-phenylalanine degradation; acetoacetate and fumarate from L-phenylalanine: step 6/6.</text>
</comment>
<feature type="binding site" evidence="12">
    <location>
        <position position="235"/>
    </location>
    <ligand>
        <name>Ca(2+)</name>
        <dbReference type="ChEBI" id="CHEBI:29108"/>
    </ligand>
</feature>
<dbReference type="PANTHER" id="PTHR43069:SF2">
    <property type="entry name" value="FUMARYLACETOACETASE"/>
    <property type="match status" value="1"/>
</dbReference>
<dbReference type="VEuPathDB" id="FungiDB:A1O9_03233"/>
<comment type="similarity">
    <text evidence="2 13">Belongs to the FAH family.</text>
</comment>
<evidence type="ECO:0000256" key="11">
    <source>
        <dbReference type="PIRSR" id="PIRSR605959-2"/>
    </source>
</evidence>
<comment type="catalytic activity">
    <reaction evidence="13">
        <text>4-fumarylacetoacetate + H2O = acetoacetate + fumarate + H(+)</text>
        <dbReference type="Rhea" id="RHEA:10244"/>
        <dbReference type="ChEBI" id="CHEBI:13705"/>
        <dbReference type="ChEBI" id="CHEBI:15377"/>
        <dbReference type="ChEBI" id="CHEBI:15378"/>
        <dbReference type="ChEBI" id="CHEBI:18034"/>
        <dbReference type="ChEBI" id="CHEBI:29806"/>
        <dbReference type="EC" id="3.7.1.2"/>
    </reaction>
</comment>
<dbReference type="InterPro" id="IPR011234">
    <property type="entry name" value="Fumarylacetoacetase-like_C"/>
</dbReference>
<dbReference type="EC" id="3.7.1.2" evidence="3 13"/>
<keyword evidence="5 13" id="KW-0378">Hydrolase</keyword>
<dbReference type="HOGENOM" id="CLU_026207_2_0_1"/>
<evidence type="ECO:0000256" key="4">
    <source>
        <dbReference type="ARBA" id="ARBA00022723"/>
    </source>
</evidence>
<dbReference type="OrthoDB" id="9971669at2759"/>
<dbReference type="STRING" id="1182545.A0A072Q188"/>
<evidence type="ECO:0000256" key="12">
    <source>
        <dbReference type="PIRSR" id="PIRSR605959-3"/>
    </source>
</evidence>
<dbReference type="UniPathway" id="UPA00139">
    <property type="reaction ID" value="UER00341"/>
</dbReference>
<comment type="caution">
    <text evidence="16">The sequence shown here is derived from an EMBL/GenBank/DDBJ whole genome shotgun (WGS) entry which is preliminary data.</text>
</comment>
<dbReference type="Proteomes" id="UP000027920">
    <property type="component" value="Unassembled WGS sequence"/>
</dbReference>
<evidence type="ECO:0000256" key="6">
    <source>
        <dbReference type="ARBA" id="ARBA00022837"/>
    </source>
</evidence>
<protein>
    <recommendedName>
        <fullName evidence="3 13">Fumarylacetoacetase</fullName>
        <ecNumber evidence="3 13">3.7.1.2</ecNumber>
    </recommendedName>
    <alternativeName>
        <fullName evidence="13">Fumarylacetoacetate hydrolase</fullName>
    </alternativeName>
</protein>
<keyword evidence="9 13" id="KW-0585">Phenylalanine catabolism</keyword>
<keyword evidence="7 12" id="KW-0460">Magnesium</keyword>
<dbReference type="InterPro" id="IPR036663">
    <property type="entry name" value="Fumarylacetoacetase_C_sf"/>
</dbReference>
<feature type="domain" description="Fumarylacetoacetase-like C-terminal" evidence="14">
    <location>
        <begin position="136"/>
        <end position="410"/>
    </location>
</feature>
<dbReference type="GO" id="GO:1902000">
    <property type="term" value="P:homogentisate catabolic process"/>
    <property type="evidence" value="ECO:0007669"/>
    <property type="project" value="TreeGrafter"/>
</dbReference>
<feature type="active site" description="Proton acceptor" evidence="10">
    <location>
        <position position="136"/>
    </location>
</feature>
<feature type="binding site" evidence="12">
    <location>
        <position position="257"/>
    </location>
    <ligand>
        <name>Mg(2+)</name>
        <dbReference type="ChEBI" id="CHEBI:18420"/>
    </ligand>
</feature>
<dbReference type="EMBL" id="AMGV01000002">
    <property type="protein sequence ID" value="KEF61665.1"/>
    <property type="molecule type" value="Genomic_DNA"/>
</dbReference>
<evidence type="ECO:0000256" key="10">
    <source>
        <dbReference type="PIRSR" id="PIRSR605959-1"/>
    </source>
</evidence>
<evidence type="ECO:0000313" key="16">
    <source>
        <dbReference type="EMBL" id="KEF61665.1"/>
    </source>
</evidence>
<comment type="cofactor">
    <cofactor evidence="13">
        <name>Mg(2+)</name>
        <dbReference type="ChEBI" id="CHEBI:18420"/>
    </cofactor>
    <cofactor evidence="13">
        <name>Ca(2+)</name>
        <dbReference type="ChEBI" id="CHEBI:29108"/>
    </cofactor>
</comment>
<dbReference type="InterPro" id="IPR005959">
    <property type="entry name" value="Fumarylacetoacetase"/>
</dbReference>
<gene>
    <name evidence="16" type="ORF">A1O9_03233</name>
</gene>
<keyword evidence="8 13" id="KW-0828">Tyrosine catabolism</keyword>
<feature type="binding site" evidence="11">
    <location>
        <position position="349"/>
    </location>
    <ligand>
        <name>substrate</name>
    </ligand>
</feature>
<accession>A0A072Q188</accession>
<dbReference type="Gene3D" id="3.90.850.10">
    <property type="entry name" value="Fumarylacetoacetase-like, C-terminal domain"/>
    <property type="match status" value="1"/>
</dbReference>
<feature type="binding site" evidence="11">
    <location>
        <position position="242"/>
    </location>
    <ligand>
        <name>substrate</name>
    </ligand>
</feature>
<evidence type="ECO:0000256" key="5">
    <source>
        <dbReference type="ARBA" id="ARBA00022801"/>
    </source>
</evidence>
<evidence type="ECO:0000256" key="7">
    <source>
        <dbReference type="ARBA" id="ARBA00022842"/>
    </source>
</evidence>
<organism evidence="16 17">
    <name type="scientific">Exophiala aquamarina CBS 119918</name>
    <dbReference type="NCBI Taxonomy" id="1182545"/>
    <lineage>
        <taxon>Eukaryota</taxon>
        <taxon>Fungi</taxon>
        <taxon>Dikarya</taxon>
        <taxon>Ascomycota</taxon>
        <taxon>Pezizomycotina</taxon>
        <taxon>Eurotiomycetes</taxon>
        <taxon>Chaetothyriomycetidae</taxon>
        <taxon>Chaetothyriales</taxon>
        <taxon>Herpotrichiellaceae</taxon>
        <taxon>Exophiala</taxon>
    </lineage>
</organism>
<feature type="binding site" evidence="12">
    <location>
        <position position="253"/>
    </location>
    <ligand>
        <name>Mg(2+)</name>
        <dbReference type="ChEBI" id="CHEBI:18420"/>
    </ligand>
</feature>
<feature type="binding site" evidence="11">
    <location>
        <position position="131"/>
    </location>
    <ligand>
        <name>substrate</name>
    </ligand>
</feature>
<evidence type="ECO:0000256" key="9">
    <source>
        <dbReference type="ARBA" id="ARBA00023232"/>
    </source>
</evidence>
<feature type="binding site" evidence="12">
    <location>
        <position position="129"/>
    </location>
    <ligand>
        <name>Ca(2+)</name>
        <dbReference type="ChEBI" id="CHEBI:29108"/>
    </ligand>
</feature>
<dbReference type="Pfam" id="PF01557">
    <property type="entry name" value="FAA_hydrolase"/>
    <property type="match status" value="1"/>
</dbReference>
<dbReference type="Gene3D" id="2.30.30.230">
    <property type="entry name" value="Fumarylacetoacetase, N-terminal domain"/>
    <property type="match status" value="1"/>
</dbReference>
<dbReference type="GeneID" id="25278171"/>
<dbReference type="GO" id="GO:0006559">
    <property type="term" value="P:L-phenylalanine catabolic process"/>
    <property type="evidence" value="ECO:0007669"/>
    <property type="project" value="UniProtKB-UniRule"/>
</dbReference>
<feature type="binding site" evidence="12">
    <location>
        <position position="235"/>
    </location>
    <ligand>
        <name>Mg(2+)</name>
        <dbReference type="ChEBI" id="CHEBI:18420"/>
    </ligand>
</feature>
<dbReference type="GO" id="GO:0006572">
    <property type="term" value="P:L-tyrosine catabolic process"/>
    <property type="evidence" value="ECO:0007669"/>
    <property type="project" value="UniProtKB-UniRule"/>
</dbReference>
<dbReference type="SUPFAM" id="SSF56529">
    <property type="entry name" value="FAH"/>
    <property type="match status" value="1"/>
</dbReference>
<dbReference type="SUPFAM" id="SSF63433">
    <property type="entry name" value="Fumarylacetoacetate hydrolase, FAH, N-terminal domain"/>
    <property type="match status" value="1"/>
</dbReference>
<keyword evidence="6 12" id="KW-0106">Calcium</keyword>
<keyword evidence="17" id="KW-1185">Reference proteome</keyword>
<dbReference type="NCBIfam" id="TIGR01266">
    <property type="entry name" value="fum_ac_acetase"/>
    <property type="match status" value="1"/>
</dbReference>
<dbReference type="RefSeq" id="XP_013264255.1">
    <property type="nucleotide sequence ID" value="XM_013408801.1"/>
</dbReference>
<evidence type="ECO:0000256" key="13">
    <source>
        <dbReference type="RuleBase" id="RU366008"/>
    </source>
</evidence>
<evidence type="ECO:0000259" key="15">
    <source>
        <dbReference type="Pfam" id="PF09298"/>
    </source>
</evidence>
<evidence type="ECO:0000256" key="1">
    <source>
        <dbReference type="ARBA" id="ARBA00004782"/>
    </source>
</evidence>
<evidence type="ECO:0000256" key="3">
    <source>
        <dbReference type="ARBA" id="ARBA00012094"/>
    </source>
</evidence>
<proteinExistence type="inferred from homology"/>
<dbReference type="AlphaFoldDB" id="A0A072Q188"/>
<name>A0A072Q188_9EURO</name>
<dbReference type="GO" id="GO:0004334">
    <property type="term" value="F:fumarylacetoacetase activity"/>
    <property type="evidence" value="ECO:0007669"/>
    <property type="project" value="UniProtKB-UniRule"/>
</dbReference>
<sequence length="423" mass="46782">MASWVHVSDDSDFSLQNLPYGVFSTADSGPRIGVAIGQYVLDVKALAQDQVFDDLDFNVETLQEATLNAYASLGRNVHSKVRRRLQQLLDDNTQLADVLRDSQRRRERCLIPLASVTMHLPVVVGDFTDFFIGIHHANNVKFLKPGSDIVQLVPPFWDQPTAYHGRSSSVVVSGTPVRRPKGQYRVDGRAVSGICEKLDFEVEFAAVIGKGSQFGDAIDVDNAEDHIFGFVLLNDWSARDFQKNEGTGPFTCKNFATSISPWIVPFEALEPFRVPPTEAGRTLPDYLTQKEINSAYEIPIRATLEAGSERYHMAECNTKFVIFSFAQMIAHHTRGGCPLRSGDLLATGTNSGPTRQEQGCLLELTRYGTDPYEISTKGATESKIRRTFLEDGDVVEFSSQLRVNGGLKNIGFGVCRGEILPAN</sequence>
<evidence type="ECO:0000256" key="8">
    <source>
        <dbReference type="ARBA" id="ARBA00022878"/>
    </source>
</evidence>
<dbReference type="InterPro" id="IPR015377">
    <property type="entry name" value="Fumarylacetoacetase_N"/>
</dbReference>
<feature type="binding site" evidence="12">
    <location>
        <position position="201"/>
    </location>
    <ligand>
        <name>Ca(2+)</name>
        <dbReference type="ChEBI" id="CHEBI:29108"/>
    </ligand>
</feature>
<dbReference type="PANTHER" id="PTHR43069">
    <property type="entry name" value="FUMARYLACETOACETASE"/>
    <property type="match status" value="1"/>
</dbReference>
<evidence type="ECO:0000259" key="14">
    <source>
        <dbReference type="Pfam" id="PF01557"/>
    </source>
</evidence>
<keyword evidence="4 12" id="KW-0479">Metal-binding</keyword>
<feature type="binding site" evidence="12">
    <location>
        <position position="203"/>
    </location>
    <ligand>
        <name>Ca(2+)</name>
        <dbReference type="ChEBI" id="CHEBI:29108"/>
    </ligand>
</feature>
<evidence type="ECO:0000313" key="17">
    <source>
        <dbReference type="Proteomes" id="UP000027920"/>
    </source>
</evidence>
<dbReference type="GO" id="GO:0046872">
    <property type="term" value="F:metal ion binding"/>
    <property type="evidence" value="ECO:0007669"/>
    <property type="project" value="UniProtKB-UniRule"/>
</dbReference>
<dbReference type="Pfam" id="PF09298">
    <property type="entry name" value="FAA_hydrolase_N"/>
    <property type="match status" value="1"/>
</dbReference>
<evidence type="ECO:0000256" key="2">
    <source>
        <dbReference type="ARBA" id="ARBA00010211"/>
    </source>
</evidence>
<feature type="domain" description="Fumarylacetoacetase N-terminal" evidence="15">
    <location>
        <begin position="16"/>
        <end position="121"/>
    </location>
</feature>